<dbReference type="GO" id="GO:0005975">
    <property type="term" value="P:carbohydrate metabolic process"/>
    <property type="evidence" value="ECO:0007669"/>
    <property type="project" value="InterPro"/>
</dbReference>
<dbReference type="AlphaFoldDB" id="A0A9P5Q7M2"/>
<sequence length="670" mass="73468">MTIRTDPHVLHKKTTRFSPISVDHTMLRLYWIVTLLYTAKVAHSQSGFSDAVPSSAFTSQLRTSLASSTAISVTAVSSGFSTVTPSKSITSSGFATATPSNTIASITATATITAAPTPTVTSSSSPSGIPIGIPRDYSPAGLAKLWDLVGPVEVPPITTTVIPQTPIALPSHPPALYPSFLAVAPKDILPDLKYPEGFLFGVASAAYQVEGAVMEEGKGPSVWDWASRQPGAVTDNTTADVVDLHYFLYKEDVARIAALGVNSHSFSVSWARIFPFGAADSPVNQQGLDHYADVIETHLKSNITPVVTLFHWDTPLALAAYYGGFTSPQIVDDFVHYAKTVFTAYNGSVHTWYTFNEPQVYCAQVGSFPFNLSFAPGINEQNAQFQCSYNLLKAHAGAVKAFREMGITGEIAFKSADYIGMPWRANNTEDMEAVERNAAFNIGVFADPVYTTGDWPQILKDTLPPDVLPRLTEQESKEILGTADFFAIDAYRTYWNAAPPEGIDACVNNTSDPLWPGCFLELMNDFNTGWSSGPASDPLTPWLQATPQFLRPSFKRLHERWPTSKIYLSEFGFTQPFEGVRNPQVLFQLTEDPERTNYYMTYLGELLLSIHEDGIPVQGAFCWAIMDNAEWNSGLSARFGIQYVNYSSPTLERSYKRSAFALADFFEAHL</sequence>
<keyword evidence="2" id="KW-0378">Hydrolase</keyword>
<gene>
    <name evidence="2" type="ORF">BDP27DRAFT_950250</name>
</gene>
<dbReference type="SUPFAM" id="SSF51445">
    <property type="entry name" value="(Trans)glycosidases"/>
    <property type="match status" value="1"/>
</dbReference>
<reference evidence="2" key="1">
    <citation type="submission" date="2020-11" db="EMBL/GenBank/DDBJ databases">
        <authorList>
            <consortium name="DOE Joint Genome Institute"/>
            <person name="Ahrendt S."/>
            <person name="Riley R."/>
            <person name="Andreopoulos W."/>
            <person name="Labutti K."/>
            <person name="Pangilinan J."/>
            <person name="Ruiz-Duenas F.J."/>
            <person name="Barrasa J.M."/>
            <person name="Sanchez-Garcia M."/>
            <person name="Camarero S."/>
            <person name="Miyauchi S."/>
            <person name="Serrano A."/>
            <person name="Linde D."/>
            <person name="Babiker R."/>
            <person name="Drula E."/>
            <person name="Ayuso-Fernandez I."/>
            <person name="Pacheco R."/>
            <person name="Padilla G."/>
            <person name="Ferreira P."/>
            <person name="Barriuso J."/>
            <person name="Kellner H."/>
            <person name="Castanera R."/>
            <person name="Alfaro M."/>
            <person name="Ramirez L."/>
            <person name="Pisabarro A.G."/>
            <person name="Kuo A."/>
            <person name="Tritt A."/>
            <person name="Lipzen A."/>
            <person name="He G."/>
            <person name="Yan M."/>
            <person name="Ng V."/>
            <person name="Cullen D."/>
            <person name="Martin F."/>
            <person name="Rosso M.-N."/>
            <person name="Henrissat B."/>
            <person name="Hibbett D."/>
            <person name="Martinez A.T."/>
            <person name="Grigoriev I.V."/>
        </authorList>
    </citation>
    <scope>NUCLEOTIDE SEQUENCE</scope>
    <source>
        <strain evidence="2">AH 40177</strain>
    </source>
</reference>
<evidence type="ECO:0000313" key="3">
    <source>
        <dbReference type="Proteomes" id="UP000772434"/>
    </source>
</evidence>
<organism evidence="2 3">
    <name type="scientific">Rhodocollybia butyracea</name>
    <dbReference type="NCBI Taxonomy" id="206335"/>
    <lineage>
        <taxon>Eukaryota</taxon>
        <taxon>Fungi</taxon>
        <taxon>Dikarya</taxon>
        <taxon>Basidiomycota</taxon>
        <taxon>Agaricomycotina</taxon>
        <taxon>Agaricomycetes</taxon>
        <taxon>Agaricomycetidae</taxon>
        <taxon>Agaricales</taxon>
        <taxon>Marasmiineae</taxon>
        <taxon>Omphalotaceae</taxon>
        <taxon>Rhodocollybia</taxon>
    </lineage>
</organism>
<accession>A0A9P5Q7M2</accession>
<dbReference type="PRINTS" id="PR00131">
    <property type="entry name" value="GLHYDRLASE1"/>
</dbReference>
<evidence type="ECO:0000313" key="2">
    <source>
        <dbReference type="EMBL" id="KAF9075672.1"/>
    </source>
</evidence>
<dbReference type="Gene3D" id="3.20.20.80">
    <property type="entry name" value="Glycosidases"/>
    <property type="match status" value="1"/>
</dbReference>
<dbReference type="InterPro" id="IPR017853">
    <property type="entry name" value="GH"/>
</dbReference>
<protein>
    <submittedName>
        <fullName evidence="2">Glycoside hydrolase superfamily</fullName>
    </submittedName>
</protein>
<keyword evidence="3" id="KW-1185">Reference proteome</keyword>
<comment type="similarity">
    <text evidence="1">Belongs to the glycosyl hydrolase 1 family.</text>
</comment>
<comment type="caution">
    <text evidence="2">The sequence shown here is derived from an EMBL/GenBank/DDBJ whole genome shotgun (WGS) entry which is preliminary data.</text>
</comment>
<dbReference type="PROSITE" id="PS00653">
    <property type="entry name" value="GLYCOSYL_HYDROL_F1_2"/>
    <property type="match status" value="1"/>
</dbReference>
<dbReference type="Pfam" id="PF00232">
    <property type="entry name" value="Glyco_hydro_1"/>
    <property type="match status" value="1"/>
</dbReference>
<dbReference type="EMBL" id="JADNRY010000008">
    <property type="protein sequence ID" value="KAF9075672.1"/>
    <property type="molecule type" value="Genomic_DNA"/>
</dbReference>
<dbReference type="PANTHER" id="PTHR10353">
    <property type="entry name" value="GLYCOSYL HYDROLASE"/>
    <property type="match status" value="1"/>
</dbReference>
<dbReference type="OrthoDB" id="65569at2759"/>
<dbReference type="InterPro" id="IPR001360">
    <property type="entry name" value="Glyco_hydro_1"/>
</dbReference>
<evidence type="ECO:0000256" key="1">
    <source>
        <dbReference type="RuleBase" id="RU003690"/>
    </source>
</evidence>
<dbReference type="Proteomes" id="UP000772434">
    <property type="component" value="Unassembled WGS sequence"/>
</dbReference>
<dbReference type="InterPro" id="IPR033132">
    <property type="entry name" value="GH_1_N_CS"/>
</dbReference>
<dbReference type="PANTHER" id="PTHR10353:SF53">
    <property type="entry name" value="BETA-1,4-GLUCOSIDASE (EUROFUNG)"/>
    <property type="match status" value="1"/>
</dbReference>
<name>A0A9P5Q7M2_9AGAR</name>
<proteinExistence type="inferred from homology"/>
<dbReference type="GO" id="GO:0008422">
    <property type="term" value="F:beta-glucosidase activity"/>
    <property type="evidence" value="ECO:0007669"/>
    <property type="project" value="TreeGrafter"/>
</dbReference>